<reference evidence="2 3" key="1">
    <citation type="journal article" date="2020" name="Mol. Plant">
        <title>The Chromosome-Based Rubber Tree Genome Provides New Insights into Spurge Genome Evolution and Rubber Biosynthesis.</title>
        <authorList>
            <person name="Liu J."/>
            <person name="Shi C."/>
            <person name="Shi C.C."/>
            <person name="Li W."/>
            <person name="Zhang Q.J."/>
            <person name="Zhang Y."/>
            <person name="Li K."/>
            <person name="Lu H.F."/>
            <person name="Shi C."/>
            <person name="Zhu S.T."/>
            <person name="Xiao Z.Y."/>
            <person name="Nan H."/>
            <person name="Yue Y."/>
            <person name="Zhu X.G."/>
            <person name="Wu Y."/>
            <person name="Hong X.N."/>
            <person name="Fan G.Y."/>
            <person name="Tong Y."/>
            <person name="Zhang D."/>
            <person name="Mao C.L."/>
            <person name="Liu Y.L."/>
            <person name="Hao S.J."/>
            <person name="Liu W.Q."/>
            <person name="Lv M.Q."/>
            <person name="Zhang H.B."/>
            <person name="Liu Y."/>
            <person name="Hu-Tang G.R."/>
            <person name="Wang J.P."/>
            <person name="Wang J.H."/>
            <person name="Sun Y.H."/>
            <person name="Ni S.B."/>
            <person name="Chen W.B."/>
            <person name="Zhang X.C."/>
            <person name="Jiao Y.N."/>
            <person name="Eichler E.E."/>
            <person name="Li G.H."/>
            <person name="Liu X."/>
            <person name="Gao L.Z."/>
        </authorList>
    </citation>
    <scope>NUCLEOTIDE SEQUENCE [LARGE SCALE GENOMIC DNA]</scope>
    <source>
        <strain evidence="3">cv. GT1</strain>
        <tissue evidence="2">Leaf</tissue>
    </source>
</reference>
<keyword evidence="3" id="KW-1185">Reference proteome</keyword>
<sequence length="184" mass="19989">MTRSAVVGQEAVRLTDLEELVRVLHGDFQDTKRVVEKLRGDMKQLREEINKNAEESNRNVVEYKQAIERLASTMGGLAAAVGKLLESRGKEVDLGGKDSNLGRGKGAGVWKNDRVLSLFLSFCNIACKLMQAGKVAVNGMDPSAPLSEQTISQALATACEHLTRTPLSVGLPWSHGENGLDFIL</sequence>
<keyword evidence="1" id="KW-0175">Coiled coil</keyword>
<proteinExistence type="predicted"/>
<dbReference type="Proteomes" id="UP000467840">
    <property type="component" value="Chromosome 4"/>
</dbReference>
<dbReference type="AlphaFoldDB" id="A0A6A6LKN5"/>
<evidence type="ECO:0000313" key="3">
    <source>
        <dbReference type="Proteomes" id="UP000467840"/>
    </source>
</evidence>
<accession>A0A6A6LKN5</accession>
<organism evidence="2 3">
    <name type="scientific">Hevea brasiliensis</name>
    <name type="common">Para rubber tree</name>
    <name type="synonym">Siphonia brasiliensis</name>
    <dbReference type="NCBI Taxonomy" id="3981"/>
    <lineage>
        <taxon>Eukaryota</taxon>
        <taxon>Viridiplantae</taxon>
        <taxon>Streptophyta</taxon>
        <taxon>Embryophyta</taxon>
        <taxon>Tracheophyta</taxon>
        <taxon>Spermatophyta</taxon>
        <taxon>Magnoliopsida</taxon>
        <taxon>eudicotyledons</taxon>
        <taxon>Gunneridae</taxon>
        <taxon>Pentapetalae</taxon>
        <taxon>rosids</taxon>
        <taxon>fabids</taxon>
        <taxon>Malpighiales</taxon>
        <taxon>Euphorbiaceae</taxon>
        <taxon>Crotonoideae</taxon>
        <taxon>Micrandreae</taxon>
        <taxon>Hevea</taxon>
    </lineage>
</organism>
<comment type="caution">
    <text evidence="2">The sequence shown here is derived from an EMBL/GenBank/DDBJ whole genome shotgun (WGS) entry which is preliminary data.</text>
</comment>
<dbReference type="EMBL" id="JAAGAX010000010">
    <property type="protein sequence ID" value="KAF2301025.1"/>
    <property type="molecule type" value="Genomic_DNA"/>
</dbReference>
<gene>
    <name evidence="2" type="ORF">GH714_019358</name>
</gene>
<evidence type="ECO:0000313" key="2">
    <source>
        <dbReference type="EMBL" id="KAF2301025.1"/>
    </source>
</evidence>
<evidence type="ECO:0000256" key="1">
    <source>
        <dbReference type="SAM" id="Coils"/>
    </source>
</evidence>
<feature type="coiled-coil region" evidence="1">
    <location>
        <begin position="28"/>
        <end position="73"/>
    </location>
</feature>
<name>A0A6A6LKN5_HEVBR</name>
<protein>
    <submittedName>
        <fullName evidence="2">Uncharacterized protein</fullName>
    </submittedName>
</protein>